<dbReference type="PANTHER" id="PTHR42723">
    <property type="entry name" value="CHLOROPHYLL SYNTHASE"/>
    <property type="match status" value="1"/>
</dbReference>
<evidence type="ECO:0000256" key="6">
    <source>
        <dbReference type="SAM" id="Phobius"/>
    </source>
</evidence>
<accession>A0ABR1R974</accession>
<comment type="subcellular location">
    <subcellularLocation>
        <location evidence="1">Membrane</location>
        <topology evidence="1">Multi-pass membrane protein</topology>
    </subcellularLocation>
</comment>
<proteinExistence type="predicted"/>
<evidence type="ECO:0000256" key="4">
    <source>
        <dbReference type="ARBA" id="ARBA00023136"/>
    </source>
</evidence>
<dbReference type="InterPro" id="IPR050475">
    <property type="entry name" value="Prenyltransferase_related"/>
</dbReference>
<dbReference type="Pfam" id="PF01040">
    <property type="entry name" value="UbiA"/>
    <property type="match status" value="1"/>
</dbReference>
<evidence type="ECO:0000256" key="2">
    <source>
        <dbReference type="ARBA" id="ARBA00022692"/>
    </source>
</evidence>
<keyword evidence="4 6" id="KW-0472">Membrane</keyword>
<feature type="transmembrane region" description="Helical" evidence="6">
    <location>
        <begin position="169"/>
        <end position="192"/>
    </location>
</feature>
<dbReference type="CDD" id="cd13965">
    <property type="entry name" value="PT_UbiA_3"/>
    <property type="match status" value="1"/>
</dbReference>
<evidence type="ECO:0000256" key="1">
    <source>
        <dbReference type="ARBA" id="ARBA00004141"/>
    </source>
</evidence>
<evidence type="ECO:0000256" key="5">
    <source>
        <dbReference type="SAM" id="MobiDB-lite"/>
    </source>
</evidence>
<evidence type="ECO:0000313" key="7">
    <source>
        <dbReference type="EMBL" id="KAK8005915.1"/>
    </source>
</evidence>
<feature type="transmembrane region" description="Helical" evidence="6">
    <location>
        <begin position="297"/>
        <end position="314"/>
    </location>
</feature>
<feature type="transmembrane region" description="Helical" evidence="6">
    <location>
        <begin position="130"/>
        <end position="157"/>
    </location>
</feature>
<gene>
    <name evidence="7" type="ORF">PG991_012212</name>
</gene>
<keyword evidence="3 6" id="KW-1133">Transmembrane helix</keyword>
<dbReference type="PANTHER" id="PTHR42723:SF1">
    <property type="entry name" value="CHLOROPHYLL SYNTHASE, CHLOROPLASTIC"/>
    <property type="match status" value="1"/>
</dbReference>
<feature type="transmembrane region" description="Helical" evidence="6">
    <location>
        <begin position="269"/>
        <end position="285"/>
    </location>
</feature>
<feature type="region of interest" description="Disordered" evidence="5">
    <location>
        <begin position="1"/>
        <end position="23"/>
    </location>
</feature>
<keyword evidence="8" id="KW-1185">Reference proteome</keyword>
<organism evidence="7 8">
    <name type="scientific">Apiospora marii</name>
    <dbReference type="NCBI Taxonomy" id="335849"/>
    <lineage>
        <taxon>Eukaryota</taxon>
        <taxon>Fungi</taxon>
        <taxon>Dikarya</taxon>
        <taxon>Ascomycota</taxon>
        <taxon>Pezizomycotina</taxon>
        <taxon>Sordariomycetes</taxon>
        <taxon>Xylariomycetidae</taxon>
        <taxon>Amphisphaeriales</taxon>
        <taxon>Apiosporaceae</taxon>
        <taxon>Apiospora</taxon>
    </lineage>
</organism>
<feature type="transmembrane region" description="Helical" evidence="6">
    <location>
        <begin position="242"/>
        <end position="263"/>
    </location>
</feature>
<dbReference type="Proteomes" id="UP001396898">
    <property type="component" value="Unassembled WGS sequence"/>
</dbReference>
<keyword evidence="2 6" id="KW-0812">Transmembrane</keyword>
<evidence type="ECO:0000313" key="8">
    <source>
        <dbReference type="Proteomes" id="UP001396898"/>
    </source>
</evidence>
<sequence length="317" mass="34799">MHKQNPIQRAKCQGGIQQTESDGHVTTQQGQRTIWFHAKTTFLFTKGDFKSVVWPQSLFAYSVAVASGGREGLWSRVPLMLLWLWIHLLVEDISNQRLPKSILEDRVNKPWRPIPAGRLSPAEAQQALQAVVPLTMCLSTLLGSLAPSTALLSLIWLYNDLDVSSTGPLIRNSVNALGLGCFGWGAVSVLLGEQGVDGDSQQCWVLLTTLAVATTIHAQDLPDMAGDAMRGRRTVPLVHGESAARCSVSILVPVWTVVCLIFWDGGYWARWVAFPVSIVVSLVVMTQRGVQCGAMAWQLWCIWITTIYAIPLLAKVA</sequence>
<evidence type="ECO:0008006" key="9">
    <source>
        <dbReference type="Google" id="ProtNLM"/>
    </source>
</evidence>
<evidence type="ECO:0000256" key="3">
    <source>
        <dbReference type="ARBA" id="ARBA00022989"/>
    </source>
</evidence>
<dbReference type="EMBL" id="JAQQWI010000017">
    <property type="protein sequence ID" value="KAK8005915.1"/>
    <property type="molecule type" value="Genomic_DNA"/>
</dbReference>
<name>A0ABR1R974_9PEZI</name>
<feature type="transmembrane region" description="Helical" evidence="6">
    <location>
        <begin position="204"/>
        <end position="221"/>
    </location>
</feature>
<comment type="caution">
    <text evidence="7">The sequence shown here is derived from an EMBL/GenBank/DDBJ whole genome shotgun (WGS) entry which is preliminary data.</text>
</comment>
<reference evidence="7 8" key="1">
    <citation type="submission" date="2023-01" db="EMBL/GenBank/DDBJ databases">
        <title>Analysis of 21 Apiospora genomes using comparative genomics revels a genus with tremendous synthesis potential of carbohydrate active enzymes and secondary metabolites.</title>
        <authorList>
            <person name="Sorensen T."/>
        </authorList>
    </citation>
    <scope>NUCLEOTIDE SEQUENCE [LARGE SCALE GENOMIC DNA]</scope>
    <source>
        <strain evidence="7 8">CBS 20057</strain>
    </source>
</reference>
<dbReference type="InterPro" id="IPR000537">
    <property type="entry name" value="UbiA_prenyltransferase"/>
</dbReference>
<protein>
    <recommendedName>
        <fullName evidence="9">UbiA prenyltransferase</fullName>
    </recommendedName>
</protein>